<dbReference type="Proteomes" id="UP000650833">
    <property type="component" value="Unassembled WGS sequence"/>
</dbReference>
<evidence type="ECO:0000256" key="1">
    <source>
        <dbReference type="ARBA" id="ARBA00022801"/>
    </source>
</evidence>
<dbReference type="InterPro" id="IPR050248">
    <property type="entry name" value="Polysacc_deacetylase_ArnD"/>
</dbReference>
<accession>A0A8H7UX57</accession>
<sequence length="197" mass="22387">MPPAINVVTSYNAGSYNLSGLTLAVYIPKIDIPANYFRWPQVGDWSLSFDDVPFNRYAGKCARLKNSYAELTLYNFLANQINQKVDLTYIGSNIFYWILKAIKKAIVATPKCRRPPQGDIDNPIHAIADQMGLNIVKWKWDSEDWDMPAPEGRNLPVVHINATFSGYVQDQELDNQIVDYIVFKLELNGQTVGISRR</sequence>
<dbReference type="EMBL" id="JAEPRC010000623">
    <property type="protein sequence ID" value="KAG2193884.1"/>
    <property type="molecule type" value="Genomic_DNA"/>
</dbReference>
<dbReference type="PANTHER" id="PTHR10587:SF133">
    <property type="entry name" value="CHITIN DEACETYLASE 1-RELATED"/>
    <property type="match status" value="1"/>
</dbReference>
<dbReference type="GO" id="GO:0004099">
    <property type="term" value="F:chitin deacetylase activity"/>
    <property type="evidence" value="ECO:0007669"/>
    <property type="project" value="TreeGrafter"/>
</dbReference>
<dbReference type="GO" id="GO:0005975">
    <property type="term" value="P:carbohydrate metabolic process"/>
    <property type="evidence" value="ECO:0007669"/>
    <property type="project" value="InterPro"/>
</dbReference>
<dbReference type="InterPro" id="IPR011330">
    <property type="entry name" value="Glyco_hydro/deAcase_b/a-brl"/>
</dbReference>
<evidence type="ECO:0000313" key="3">
    <source>
        <dbReference type="Proteomes" id="UP000650833"/>
    </source>
</evidence>
<evidence type="ECO:0000313" key="2">
    <source>
        <dbReference type="EMBL" id="KAG2193884.1"/>
    </source>
</evidence>
<comment type="caution">
    <text evidence="2">The sequence shown here is derived from an EMBL/GenBank/DDBJ whole genome shotgun (WGS) entry which is preliminary data.</text>
</comment>
<dbReference type="GO" id="GO:0016020">
    <property type="term" value="C:membrane"/>
    <property type="evidence" value="ECO:0007669"/>
    <property type="project" value="TreeGrafter"/>
</dbReference>
<reference evidence="2" key="1">
    <citation type="submission" date="2020-12" db="EMBL/GenBank/DDBJ databases">
        <title>Metabolic potential, ecology and presence of endohyphal bacteria is reflected in genomic diversity of Mucoromycotina.</title>
        <authorList>
            <person name="Muszewska A."/>
            <person name="Okrasinska A."/>
            <person name="Steczkiewicz K."/>
            <person name="Drgas O."/>
            <person name="Orlowska M."/>
            <person name="Perlinska-Lenart U."/>
            <person name="Aleksandrzak-Piekarczyk T."/>
            <person name="Szatraj K."/>
            <person name="Zielenkiewicz U."/>
            <person name="Pilsyk S."/>
            <person name="Malc E."/>
            <person name="Mieczkowski P."/>
            <person name="Kruszewska J.S."/>
            <person name="Biernat P."/>
            <person name="Pawlowska J."/>
        </authorList>
    </citation>
    <scope>NUCLEOTIDE SEQUENCE</scope>
    <source>
        <strain evidence="2">CBS 226.32</strain>
    </source>
</reference>
<organism evidence="2 3">
    <name type="scientific">Mucor plumbeus</name>
    <dbReference type="NCBI Taxonomy" id="97098"/>
    <lineage>
        <taxon>Eukaryota</taxon>
        <taxon>Fungi</taxon>
        <taxon>Fungi incertae sedis</taxon>
        <taxon>Mucoromycota</taxon>
        <taxon>Mucoromycotina</taxon>
        <taxon>Mucoromycetes</taxon>
        <taxon>Mucorales</taxon>
        <taxon>Mucorineae</taxon>
        <taxon>Mucoraceae</taxon>
        <taxon>Mucor</taxon>
    </lineage>
</organism>
<dbReference type="Gene3D" id="3.20.20.370">
    <property type="entry name" value="Glycoside hydrolase/deacetylase"/>
    <property type="match status" value="1"/>
</dbReference>
<name>A0A8H7UX57_9FUNG</name>
<protein>
    <submittedName>
        <fullName evidence="2">Uncharacterized protein</fullName>
    </submittedName>
</protein>
<keyword evidence="3" id="KW-1185">Reference proteome</keyword>
<proteinExistence type="predicted"/>
<dbReference type="PANTHER" id="PTHR10587">
    <property type="entry name" value="GLYCOSYL TRANSFERASE-RELATED"/>
    <property type="match status" value="1"/>
</dbReference>
<dbReference type="SUPFAM" id="SSF88713">
    <property type="entry name" value="Glycoside hydrolase/deacetylase"/>
    <property type="match status" value="1"/>
</dbReference>
<gene>
    <name evidence="2" type="ORF">INT46_007822</name>
</gene>
<dbReference type="OrthoDB" id="407355at2759"/>
<keyword evidence="1" id="KW-0378">Hydrolase</keyword>
<dbReference type="AlphaFoldDB" id="A0A8H7UX57"/>